<evidence type="ECO:0000313" key="2">
    <source>
        <dbReference type="Proteomes" id="UP000591626"/>
    </source>
</evidence>
<dbReference type="AlphaFoldDB" id="A0AAP7CBZ8"/>
<feature type="non-terminal residue" evidence="1">
    <location>
        <position position="127"/>
    </location>
</feature>
<protein>
    <submittedName>
        <fullName evidence="1">IS256 family transposase</fullName>
    </submittedName>
</protein>
<reference evidence="1 2" key="1">
    <citation type="submission" date="2020-03" db="EMBL/GenBank/DDBJ databases">
        <title>Draft genome sequences of bacterial isolates from the female urobiome.</title>
        <authorList>
            <person name="Miller-Ensminger T."/>
            <person name="Wolfe A.J."/>
            <person name="Putonti C."/>
        </authorList>
    </citation>
    <scope>NUCLEOTIDE SEQUENCE [LARGE SCALE GENOMIC DNA]</scope>
    <source>
        <strain evidence="1 2">UMB8490</strain>
    </source>
</reference>
<name>A0AAP7CBZ8_9CORY</name>
<dbReference type="EMBL" id="JAAUVV010000005">
    <property type="protein sequence ID" value="NJJ03500.1"/>
    <property type="molecule type" value="Genomic_DNA"/>
</dbReference>
<accession>A0AAP7CBZ8</accession>
<gene>
    <name evidence="1" type="ORF">HC138_03845</name>
</gene>
<evidence type="ECO:0000313" key="1">
    <source>
        <dbReference type="EMBL" id="NJJ03500.1"/>
    </source>
</evidence>
<organism evidence="1 2">
    <name type="scientific">Corynebacterium coyleae</name>
    <dbReference type="NCBI Taxonomy" id="53374"/>
    <lineage>
        <taxon>Bacteria</taxon>
        <taxon>Bacillati</taxon>
        <taxon>Actinomycetota</taxon>
        <taxon>Actinomycetes</taxon>
        <taxon>Mycobacteriales</taxon>
        <taxon>Corynebacteriaceae</taxon>
        <taxon>Corynebacterium</taxon>
    </lineage>
</organism>
<comment type="caution">
    <text evidence="1">The sequence shown here is derived from an EMBL/GenBank/DDBJ whole genome shotgun (WGS) entry which is preliminary data.</text>
</comment>
<dbReference type="Proteomes" id="UP000591626">
    <property type="component" value="Unassembled WGS sequence"/>
</dbReference>
<dbReference type="RefSeq" id="WP_425338150.1">
    <property type="nucleotide sequence ID" value="NZ_JAAUVV010000005.1"/>
</dbReference>
<sequence length="127" mass="13922">MPKNRPRCHCGGDMKRNGTTSNGTTRWRCKICGASLTKQRSDITNAALFRAFIQHLTTGTSLAAIAGNMSCSTRTLQRKFDTFWLVDVPDPTIGHTGRVYDQIFIDGTYTAGGCLIVAATLDHVIAW</sequence>
<proteinExistence type="predicted"/>